<evidence type="ECO:0000256" key="1">
    <source>
        <dbReference type="ARBA" id="ARBA00007812"/>
    </source>
</evidence>
<dbReference type="GO" id="GO:0005948">
    <property type="term" value="C:acetolactate synthase complex"/>
    <property type="evidence" value="ECO:0007669"/>
    <property type="project" value="TreeGrafter"/>
</dbReference>
<dbReference type="GO" id="GO:0030976">
    <property type="term" value="F:thiamine pyrophosphate binding"/>
    <property type="evidence" value="ECO:0007669"/>
    <property type="project" value="InterPro"/>
</dbReference>
<keyword evidence="2 3" id="KW-0786">Thiamine pyrophosphate</keyword>
<dbReference type="GO" id="GO:0000287">
    <property type="term" value="F:magnesium ion binding"/>
    <property type="evidence" value="ECO:0007669"/>
    <property type="project" value="InterPro"/>
</dbReference>
<comment type="caution">
    <text evidence="7">The sequence shown here is derived from an EMBL/GenBank/DDBJ whole genome shotgun (WGS) entry which is preliminary data.</text>
</comment>
<dbReference type="FunFam" id="3.40.50.970:FF:000007">
    <property type="entry name" value="Acetolactate synthase"/>
    <property type="match status" value="1"/>
</dbReference>
<feature type="domain" description="Thiamine pyrophosphate enzyme TPP-binding" evidence="5">
    <location>
        <begin position="394"/>
        <end position="541"/>
    </location>
</feature>
<feature type="domain" description="Thiamine pyrophosphate enzyme N-terminal TPP-binding" evidence="6">
    <location>
        <begin position="7"/>
        <end position="120"/>
    </location>
</feature>
<organism evidence="7 8">
    <name type="scientific">Candidatus Nomurabacteria bacterium RIFCSPHIGHO2_01_FULL_42_15</name>
    <dbReference type="NCBI Taxonomy" id="1801742"/>
    <lineage>
        <taxon>Bacteria</taxon>
        <taxon>Candidatus Nomuraibacteriota</taxon>
    </lineage>
</organism>
<dbReference type="InterPro" id="IPR012000">
    <property type="entry name" value="Thiamin_PyroP_enz_cen_dom"/>
</dbReference>
<dbReference type="InterPro" id="IPR029061">
    <property type="entry name" value="THDP-binding"/>
</dbReference>
<sequence>MQKKTKNTAEVLVECLEAHGVEYIFGVPGEENLTFLDAVRKSKITFITTRHEQAAAFMAATFGRITGKVGVALSTLGPGATNLLTGVAYAELGGFPLLVITGQKPIKKNEQGEFQIVNIVAVMRPITKFSATITKGKQVPDIISKAISLAETERPGAVHLELPEDIAEEMCDAVPIISKKIVYPNADEKAITLAINEIEKAKHPIIILGGGLNRHPVQKELEVFIKKTGIPFVSTQMGKGVEDESSKLYIGTTALSEGDYVHQALHMADVVIIIGHDVIEKPPIIFNKENSKNIKIIHINFFSSTFSDIYMPTHEVVGDVAHTLSEFTRKISAKGRSASGGNPDWDFSYFLKARDTYKKNTAKFTESLDFPLRPERIISDIQKILPSDGLLALDNGMYKLYFAQNFITKERNGILLDNTLATMGAGLPSGIALKILYPDKDKKVIVVSGDGGIMMSIGELETAVRLKINLVVLILDDSGFGMIRSKQKDMNLSPFGLDFKNPDFVMMAESFGAVGHKIEKAKDLLPTLEKALNSKGVHIVACPINYEEANKTLGKIK</sequence>
<evidence type="ECO:0000259" key="4">
    <source>
        <dbReference type="Pfam" id="PF00205"/>
    </source>
</evidence>
<dbReference type="Pfam" id="PF02776">
    <property type="entry name" value="TPP_enzyme_N"/>
    <property type="match status" value="1"/>
</dbReference>
<dbReference type="GO" id="GO:0050660">
    <property type="term" value="F:flavin adenine dinucleotide binding"/>
    <property type="evidence" value="ECO:0007669"/>
    <property type="project" value="TreeGrafter"/>
</dbReference>
<evidence type="ECO:0000259" key="6">
    <source>
        <dbReference type="Pfam" id="PF02776"/>
    </source>
</evidence>
<protein>
    <submittedName>
        <fullName evidence="7">Acetolactate synthase</fullName>
    </submittedName>
</protein>
<reference evidence="7 8" key="1">
    <citation type="journal article" date="2016" name="Nat. Commun.">
        <title>Thousands of microbial genomes shed light on interconnected biogeochemical processes in an aquifer system.</title>
        <authorList>
            <person name="Anantharaman K."/>
            <person name="Brown C.T."/>
            <person name="Hug L.A."/>
            <person name="Sharon I."/>
            <person name="Castelle C.J."/>
            <person name="Probst A.J."/>
            <person name="Thomas B.C."/>
            <person name="Singh A."/>
            <person name="Wilkins M.J."/>
            <person name="Karaoz U."/>
            <person name="Brodie E.L."/>
            <person name="Williams K.H."/>
            <person name="Hubbard S.S."/>
            <person name="Banfield J.F."/>
        </authorList>
    </citation>
    <scope>NUCLEOTIDE SEQUENCE [LARGE SCALE GENOMIC DNA]</scope>
</reference>
<dbReference type="Proteomes" id="UP000178235">
    <property type="component" value="Unassembled WGS sequence"/>
</dbReference>
<gene>
    <name evidence="7" type="ORF">A2738_01325</name>
</gene>
<dbReference type="PANTHER" id="PTHR18968:SF129">
    <property type="entry name" value="ACETOLACTATE SYNTHASE"/>
    <property type="match status" value="1"/>
</dbReference>
<dbReference type="CDD" id="cd07035">
    <property type="entry name" value="TPP_PYR_POX_like"/>
    <property type="match status" value="1"/>
</dbReference>
<dbReference type="Gene3D" id="3.40.50.970">
    <property type="match status" value="2"/>
</dbReference>
<evidence type="ECO:0000256" key="3">
    <source>
        <dbReference type="RuleBase" id="RU362132"/>
    </source>
</evidence>
<dbReference type="Pfam" id="PF00205">
    <property type="entry name" value="TPP_enzyme_M"/>
    <property type="match status" value="1"/>
</dbReference>
<comment type="similarity">
    <text evidence="1 3">Belongs to the TPP enzyme family.</text>
</comment>
<dbReference type="GO" id="GO:0003984">
    <property type="term" value="F:acetolactate synthase activity"/>
    <property type="evidence" value="ECO:0007669"/>
    <property type="project" value="TreeGrafter"/>
</dbReference>
<dbReference type="InterPro" id="IPR045229">
    <property type="entry name" value="TPP_enz"/>
</dbReference>
<dbReference type="GO" id="GO:0009099">
    <property type="term" value="P:L-valine biosynthetic process"/>
    <property type="evidence" value="ECO:0007669"/>
    <property type="project" value="TreeGrafter"/>
</dbReference>
<dbReference type="GO" id="GO:0009097">
    <property type="term" value="P:isoleucine biosynthetic process"/>
    <property type="evidence" value="ECO:0007669"/>
    <property type="project" value="TreeGrafter"/>
</dbReference>
<feature type="domain" description="Thiamine pyrophosphate enzyme central" evidence="4">
    <location>
        <begin position="193"/>
        <end position="326"/>
    </location>
</feature>
<evidence type="ECO:0000313" key="8">
    <source>
        <dbReference type="Proteomes" id="UP000178235"/>
    </source>
</evidence>
<dbReference type="InterPro" id="IPR011766">
    <property type="entry name" value="TPP_enzyme_TPP-bd"/>
</dbReference>
<dbReference type="InterPro" id="IPR012001">
    <property type="entry name" value="Thiamin_PyroP_enz_TPP-bd_dom"/>
</dbReference>
<proteinExistence type="inferred from homology"/>
<evidence type="ECO:0000256" key="2">
    <source>
        <dbReference type="ARBA" id="ARBA00023052"/>
    </source>
</evidence>
<dbReference type="SUPFAM" id="SSF52518">
    <property type="entry name" value="Thiamin diphosphate-binding fold (THDP-binding)"/>
    <property type="match status" value="2"/>
</dbReference>
<name>A0A1F6VFU5_9BACT</name>
<evidence type="ECO:0000259" key="5">
    <source>
        <dbReference type="Pfam" id="PF02775"/>
    </source>
</evidence>
<dbReference type="Pfam" id="PF02775">
    <property type="entry name" value="TPP_enzyme_C"/>
    <property type="match status" value="1"/>
</dbReference>
<dbReference type="PANTHER" id="PTHR18968">
    <property type="entry name" value="THIAMINE PYROPHOSPHATE ENZYMES"/>
    <property type="match status" value="1"/>
</dbReference>
<dbReference type="EMBL" id="MFTS01000003">
    <property type="protein sequence ID" value="OGI68507.1"/>
    <property type="molecule type" value="Genomic_DNA"/>
</dbReference>
<dbReference type="Gene3D" id="3.40.50.1220">
    <property type="entry name" value="TPP-binding domain"/>
    <property type="match status" value="1"/>
</dbReference>
<dbReference type="SUPFAM" id="SSF52467">
    <property type="entry name" value="DHS-like NAD/FAD-binding domain"/>
    <property type="match status" value="1"/>
</dbReference>
<dbReference type="InterPro" id="IPR029035">
    <property type="entry name" value="DHS-like_NAD/FAD-binding_dom"/>
</dbReference>
<dbReference type="AlphaFoldDB" id="A0A1F6VFU5"/>
<evidence type="ECO:0000313" key="7">
    <source>
        <dbReference type="EMBL" id="OGI68507.1"/>
    </source>
</evidence>
<dbReference type="NCBIfam" id="NF006187">
    <property type="entry name" value="PRK08322.1"/>
    <property type="match status" value="1"/>
</dbReference>
<accession>A0A1F6VFU5</accession>